<dbReference type="EMBL" id="CM000146">
    <property type="protein sequence ID" value="EEE69602.1"/>
    <property type="molecule type" value="Genomic_DNA"/>
</dbReference>
<organism evidence="1">
    <name type="scientific">Oryza sativa subsp. japonica</name>
    <name type="common">Rice</name>
    <dbReference type="NCBI Taxonomy" id="39947"/>
    <lineage>
        <taxon>Eukaryota</taxon>
        <taxon>Viridiplantae</taxon>
        <taxon>Streptophyta</taxon>
        <taxon>Embryophyta</taxon>
        <taxon>Tracheophyta</taxon>
        <taxon>Spermatophyta</taxon>
        <taxon>Magnoliopsida</taxon>
        <taxon>Liliopsida</taxon>
        <taxon>Poales</taxon>
        <taxon>Poaceae</taxon>
        <taxon>BOP clade</taxon>
        <taxon>Oryzoideae</taxon>
        <taxon>Oryzeae</taxon>
        <taxon>Oryzinae</taxon>
        <taxon>Oryza</taxon>
        <taxon>Oryza sativa</taxon>
    </lineage>
</organism>
<reference evidence="1" key="2">
    <citation type="submission" date="2008-12" db="EMBL/GenBank/DDBJ databases">
        <title>Improved gene annotation of the rice (Oryza sativa) genomes.</title>
        <authorList>
            <person name="Wang J."/>
            <person name="Li R."/>
            <person name="Fan W."/>
            <person name="Huang Q."/>
            <person name="Zhang J."/>
            <person name="Zhou Y."/>
            <person name="Hu Y."/>
            <person name="Zi S."/>
            <person name="Li J."/>
            <person name="Ni P."/>
            <person name="Zheng H."/>
            <person name="Zhang Y."/>
            <person name="Zhao M."/>
            <person name="Hao Q."/>
            <person name="McDermott J."/>
            <person name="Samudrala R."/>
            <person name="Kristiansen K."/>
            <person name="Wong G.K.-S."/>
        </authorList>
    </citation>
    <scope>NUCLEOTIDE SEQUENCE</scope>
</reference>
<sequence length="69" mass="7865">MKERWEPGERELLLFRDATGLNARSHPPRGVTAPSNILVEIRPEQHQAHEAKLAIVSPQLDEAMVLLDW</sequence>
<evidence type="ECO:0000313" key="1">
    <source>
        <dbReference type="EMBL" id="EEE69602.1"/>
    </source>
</evidence>
<gene>
    <name evidence="1" type="ORF">OsJ_29157</name>
</gene>
<name>B9G3A5_ORYSJ</name>
<protein>
    <submittedName>
        <fullName evidence="1">Uncharacterized protein</fullName>
    </submittedName>
</protein>
<reference evidence="1" key="1">
    <citation type="journal article" date="2005" name="PLoS Biol.">
        <title>The genomes of Oryza sativa: a history of duplications.</title>
        <authorList>
            <person name="Yu J."/>
            <person name="Wang J."/>
            <person name="Lin W."/>
            <person name="Li S."/>
            <person name="Li H."/>
            <person name="Zhou J."/>
            <person name="Ni P."/>
            <person name="Dong W."/>
            <person name="Hu S."/>
            <person name="Zeng C."/>
            <person name="Zhang J."/>
            <person name="Zhang Y."/>
            <person name="Li R."/>
            <person name="Xu Z."/>
            <person name="Li S."/>
            <person name="Li X."/>
            <person name="Zheng H."/>
            <person name="Cong L."/>
            <person name="Lin L."/>
            <person name="Yin J."/>
            <person name="Geng J."/>
            <person name="Li G."/>
            <person name="Shi J."/>
            <person name="Liu J."/>
            <person name="Lv H."/>
            <person name="Li J."/>
            <person name="Wang J."/>
            <person name="Deng Y."/>
            <person name="Ran L."/>
            <person name="Shi X."/>
            <person name="Wang X."/>
            <person name="Wu Q."/>
            <person name="Li C."/>
            <person name="Ren X."/>
            <person name="Wang J."/>
            <person name="Wang X."/>
            <person name="Li D."/>
            <person name="Liu D."/>
            <person name="Zhang X."/>
            <person name="Ji Z."/>
            <person name="Zhao W."/>
            <person name="Sun Y."/>
            <person name="Zhang Z."/>
            <person name="Bao J."/>
            <person name="Han Y."/>
            <person name="Dong L."/>
            <person name="Ji J."/>
            <person name="Chen P."/>
            <person name="Wu S."/>
            <person name="Liu J."/>
            <person name="Xiao Y."/>
            <person name="Bu D."/>
            <person name="Tan J."/>
            <person name="Yang L."/>
            <person name="Ye C."/>
            <person name="Zhang J."/>
            <person name="Xu J."/>
            <person name="Zhou Y."/>
            <person name="Yu Y."/>
            <person name="Zhang B."/>
            <person name="Zhuang S."/>
            <person name="Wei H."/>
            <person name="Liu B."/>
            <person name="Lei M."/>
            <person name="Yu H."/>
            <person name="Li Y."/>
            <person name="Xu H."/>
            <person name="Wei S."/>
            <person name="He X."/>
            <person name="Fang L."/>
            <person name="Zhang Z."/>
            <person name="Zhang Y."/>
            <person name="Huang X."/>
            <person name="Su Z."/>
            <person name="Tong W."/>
            <person name="Li J."/>
            <person name="Tong Z."/>
            <person name="Li S."/>
            <person name="Ye J."/>
            <person name="Wang L."/>
            <person name="Fang L."/>
            <person name="Lei T."/>
            <person name="Chen C."/>
            <person name="Chen H."/>
            <person name="Xu Z."/>
            <person name="Li H."/>
            <person name="Huang H."/>
            <person name="Zhang F."/>
            <person name="Xu H."/>
            <person name="Li N."/>
            <person name="Zhao C."/>
            <person name="Li S."/>
            <person name="Dong L."/>
            <person name="Huang Y."/>
            <person name="Li L."/>
            <person name="Xi Y."/>
            <person name="Qi Q."/>
            <person name="Li W."/>
            <person name="Zhang B."/>
            <person name="Hu W."/>
            <person name="Zhang Y."/>
            <person name="Tian X."/>
            <person name="Jiao Y."/>
            <person name="Liang X."/>
            <person name="Jin J."/>
            <person name="Gao L."/>
            <person name="Zheng W."/>
            <person name="Hao B."/>
            <person name="Liu S."/>
            <person name="Wang W."/>
            <person name="Yuan L."/>
            <person name="Cao M."/>
            <person name="McDermott J."/>
            <person name="Samudrala R."/>
            <person name="Wang J."/>
            <person name="Wong G.K."/>
            <person name="Yang H."/>
        </authorList>
    </citation>
    <scope>NUCLEOTIDE SEQUENCE [LARGE SCALE GENOMIC DNA]</scope>
</reference>
<dbReference type="Proteomes" id="UP000007752">
    <property type="component" value="Chromosome 9"/>
</dbReference>
<proteinExistence type="predicted"/>
<dbReference type="AlphaFoldDB" id="B9G3A5"/>
<accession>B9G3A5</accession>